<evidence type="ECO:0000313" key="1">
    <source>
        <dbReference type="EMBL" id="EHR40370.1"/>
    </source>
</evidence>
<comment type="caution">
    <text evidence="1">The sequence shown here is derived from an EMBL/GenBank/DDBJ whole genome shotgun (WGS) entry which is preliminary data.</text>
</comment>
<organism evidence="1 2">
    <name type="scientific">Alishewanella jeotgali KCTC 22429</name>
    <dbReference type="NCBI Taxonomy" id="1129374"/>
    <lineage>
        <taxon>Bacteria</taxon>
        <taxon>Pseudomonadati</taxon>
        <taxon>Pseudomonadota</taxon>
        <taxon>Gammaproteobacteria</taxon>
        <taxon>Alteromonadales</taxon>
        <taxon>Alteromonadaceae</taxon>
        <taxon>Alishewanella</taxon>
    </lineage>
</organism>
<dbReference type="PATRIC" id="fig|1129374.4.peg.2331"/>
<dbReference type="EMBL" id="AHTH01000039">
    <property type="protein sequence ID" value="EHR40370.1"/>
    <property type="molecule type" value="Genomic_DNA"/>
</dbReference>
<dbReference type="Proteomes" id="UP000012046">
    <property type="component" value="Unassembled WGS sequence"/>
</dbReference>
<sequence>MAVTKLPDDVLLNKAATIERCVKRARDEYQQDPVAQQR</sequence>
<evidence type="ECO:0000313" key="2">
    <source>
        <dbReference type="Proteomes" id="UP000012046"/>
    </source>
</evidence>
<accession>H3ZG50</accession>
<keyword evidence="2" id="KW-1185">Reference proteome</keyword>
<dbReference type="AlphaFoldDB" id="H3ZG50"/>
<gene>
    <name evidence="1" type="ORF">AJE_11734</name>
</gene>
<proteinExistence type="predicted"/>
<reference evidence="1 2" key="1">
    <citation type="journal article" date="2012" name="J. Bacteriol.">
        <title>Genome Sequence of Extracellular-Protease-Producing Alishewanella jeotgali Isolated from Traditional Korean Fermented Seafood.</title>
        <authorList>
            <person name="Jung J."/>
            <person name="Chun J."/>
            <person name="Park W."/>
        </authorList>
    </citation>
    <scope>NUCLEOTIDE SEQUENCE [LARGE SCALE GENOMIC DNA]</scope>
    <source>
        <strain evidence="1 2">KCTC 22429</strain>
    </source>
</reference>
<name>H3ZG50_9ALTE</name>
<protein>
    <submittedName>
        <fullName evidence="1">Uncharacterized protein</fullName>
    </submittedName>
</protein>